<dbReference type="PANTHER" id="PTHR42987">
    <property type="entry name" value="PEPTIDASE S49"/>
    <property type="match status" value="1"/>
</dbReference>
<evidence type="ECO:0000313" key="4">
    <source>
        <dbReference type="Proteomes" id="UP001499852"/>
    </source>
</evidence>
<reference evidence="4" key="1">
    <citation type="journal article" date="2019" name="Int. J. Syst. Evol. Microbiol.">
        <title>The Global Catalogue of Microorganisms (GCM) 10K type strain sequencing project: providing services to taxonomists for standard genome sequencing and annotation.</title>
        <authorList>
            <consortium name="The Broad Institute Genomics Platform"/>
            <consortium name="The Broad Institute Genome Sequencing Center for Infectious Disease"/>
            <person name="Wu L."/>
            <person name="Ma J."/>
        </authorList>
    </citation>
    <scope>NUCLEOTIDE SEQUENCE [LARGE SCALE GENOMIC DNA]</scope>
    <source>
        <strain evidence="4">JCM 18053</strain>
    </source>
</reference>
<evidence type="ECO:0000313" key="3">
    <source>
        <dbReference type="EMBL" id="GAA5139363.1"/>
    </source>
</evidence>
<comment type="caution">
    <text evidence="3">The sequence shown here is derived from an EMBL/GenBank/DDBJ whole genome shotgun (WGS) entry which is preliminary data.</text>
</comment>
<comment type="similarity">
    <text evidence="1">Belongs to the peptidase S49 family.</text>
</comment>
<accession>A0ABP9P2K5</accession>
<evidence type="ECO:0000259" key="2">
    <source>
        <dbReference type="Pfam" id="PF01343"/>
    </source>
</evidence>
<dbReference type="CDD" id="cd07022">
    <property type="entry name" value="S49_Sppa_36K_type"/>
    <property type="match status" value="1"/>
</dbReference>
<dbReference type="EMBL" id="BAABIA010000003">
    <property type="protein sequence ID" value="GAA5139363.1"/>
    <property type="molecule type" value="Genomic_DNA"/>
</dbReference>
<dbReference type="InterPro" id="IPR029045">
    <property type="entry name" value="ClpP/crotonase-like_dom_sf"/>
</dbReference>
<keyword evidence="4" id="KW-1185">Reference proteome</keyword>
<protein>
    <recommendedName>
        <fullName evidence="2">Peptidase S49 domain-containing protein</fullName>
    </recommendedName>
</protein>
<dbReference type="InterPro" id="IPR033855">
    <property type="entry name" value="Protein_C"/>
</dbReference>
<name>A0ABP9P2K5_9BACT</name>
<dbReference type="Pfam" id="PF01343">
    <property type="entry name" value="Peptidase_S49"/>
    <property type="match status" value="1"/>
</dbReference>
<gene>
    <name evidence="3" type="ORF">GCM10023213_19910</name>
</gene>
<organism evidence="3 4">
    <name type="scientific">Prosthecobacter algae</name>
    <dbReference type="NCBI Taxonomy" id="1144682"/>
    <lineage>
        <taxon>Bacteria</taxon>
        <taxon>Pseudomonadati</taxon>
        <taxon>Verrucomicrobiota</taxon>
        <taxon>Verrucomicrobiia</taxon>
        <taxon>Verrucomicrobiales</taxon>
        <taxon>Verrucomicrobiaceae</taxon>
        <taxon>Prosthecobacter</taxon>
    </lineage>
</organism>
<dbReference type="Gene3D" id="3.90.226.10">
    <property type="entry name" value="2-enoyl-CoA Hydratase, Chain A, domain 1"/>
    <property type="match status" value="1"/>
</dbReference>
<feature type="domain" description="Peptidase S49" evidence="2">
    <location>
        <begin position="160"/>
        <end position="289"/>
    </location>
</feature>
<proteinExistence type="inferred from homology"/>
<dbReference type="PANTHER" id="PTHR42987:SF4">
    <property type="entry name" value="PROTEASE SOHB-RELATED"/>
    <property type="match status" value="1"/>
</dbReference>
<dbReference type="Proteomes" id="UP001499852">
    <property type="component" value="Unassembled WGS sequence"/>
</dbReference>
<dbReference type="SUPFAM" id="SSF52096">
    <property type="entry name" value="ClpP/crotonase"/>
    <property type="match status" value="1"/>
</dbReference>
<evidence type="ECO:0000256" key="1">
    <source>
        <dbReference type="ARBA" id="ARBA00008683"/>
    </source>
</evidence>
<dbReference type="InterPro" id="IPR002142">
    <property type="entry name" value="Peptidase_S49"/>
</dbReference>
<sequence>MSTIQLPLIFQAFYCEPMALERGHFYSLHNFLLSRMAGGEGDLMQAVPQEKPGKFGHQRASIARPALMASGEVDGRYYFTAQGRKDVAVIPWNGVMAKNAGFLQEACMGMVSHDRLSHATQQAMAAPEITKIVFDIGSPGGQVVGTPELANLIRMAGESKATYAFVDYMMASAAVYAGIQAQEIYMTPSASIGSIGTILGVLDDSVRMEKEGLKLELFTAGKHKAIGRPGQQLTADDRKYLQETVNNANQQFVSAVKTARPGVAKEVLTDAKMYTGEQAVKLGLVDGLVSGWEEFIDLL</sequence>